<dbReference type="GeneID" id="55584746"/>
<evidence type="ECO:0000313" key="2">
    <source>
        <dbReference type="Proteomes" id="UP000509448"/>
    </source>
</evidence>
<organism evidence="1 2">
    <name type="scientific">Conexivisphaera calida</name>
    <dbReference type="NCBI Taxonomy" id="1874277"/>
    <lineage>
        <taxon>Archaea</taxon>
        <taxon>Nitrososphaerota</taxon>
        <taxon>Conexivisphaeria</taxon>
        <taxon>Conexivisphaerales</taxon>
        <taxon>Conexivisphaeraceae</taxon>
        <taxon>Conexivisphaera</taxon>
    </lineage>
</organism>
<dbReference type="Gene3D" id="3.40.1260.10">
    <property type="entry name" value="DsrEFH-like"/>
    <property type="match status" value="1"/>
</dbReference>
<accession>A0A4P2VFR2</accession>
<sequence length="112" mass="11961">MKVLFLIMAGRDLPGRLSAALAMAVNSLRASRYEDLKVIFFGPSEEYLGSLGGQDLENLRSLIDSGAVDSACVSVAEKLGVKEKLSALGLKLYPAGEALSKYVNSGYQVISF</sequence>
<dbReference type="AlphaFoldDB" id="A0A4P2VFR2"/>
<gene>
    <name evidence="1" type="ORF">NAS2_0934</name>
</gene>
<dbReference type="RefSeq" id="WP_174448568.1">
    <property type="nucleotide sequence ID" value="NZ_AP018732.1"/>
</dbReference>
<evidence type="ECO:0000313" key="1">
    <source>
        <dbReference type="EMBL" id="BBE42323.1"/>
    </source>
</evidence>
<dbReference type="SUPFAM" id="SSF75169">
    <property type="entry name" value="DsrEFH-like"/>
    <property type="match status" value="1"/>
</dbReference>
<dbReference type="Proteomes" id="UP000509448">
    <property type="component" value="Chromosome"/>
</dbReference>
<name>A0A4P2VFR2_9ARCH</name>
<dbReference type="KEGG" id="ccai:NAS2_0934"/>
<dbReference type="OrthoDB" id="41780at2157"/>
<dbReference type="EMBL" id="AP018732">
    <property type="protein sequence ID" value="BBE42323.1"/>
    <property type="molecule type" value="Genomic_DNA"/>
</dbReference>
<dbReference type="InterPro" id="IPR027396">
    <property type="entry name" value="DsrEFH-like"/>
</dbReference>
<proteinExistence type="predicted"/>
<keyword evidence="2" id="KW-1185">Reference proteome</keyword>
<reference evidence="1 2" key="1">
    <citation type="journal article" date="2019" name="ISME J.">
        <title>Isolation and characterization of a thermophilic sulfur- and iron-reducing thaumarchaeote from a terrestrial acidic hot spring.</title>
        <authorList>
            <person name="Kato S."/>
            <person name="Itoh T."/>
            <person name="Yuki M."/>
            <person name="Nagamori M."/>
            <person name="Ohnishi M."/>
            <person name="Uematsu K."/>
            <person name="Suzuki K."/>
            <person name="Takashina T."/>
            <person name="Ohkuma M."/>
        </authorList>
    </citation>
    <scope>NUCLEOTIDE SEQUENCE [LARGE SCALE GENOMIC DNA]</scope>
    <source>
        <strain evidence="1 2">NAS-02</strain>
    </source>
</reference>
<evidence type="ECO:0008006" key="3">
    <source>
        <dbReference type="Google" id="ProtNLM"/>
    </source>
</evidence>
<protein>
    <recommendedName>
        <fullName evidence="3">DsrE family protein</fullName>
    </recommendedName>
</protein>